<dbReference type="GO" id="GO:0009451">
    <property type="term" value="P:RNA modification"/>
    <property type="evidence" value="ECO:0007669"/>
    <property type="project" value="InterPro"/>
</dbReference>
<dbReference type="Pfam" id="PF01535">
    <property type="entry name" value="PPR"/>
    <property type="match status" value="1"/>
</dbReference>
<evidence type="ECO:0000313" key="5">
    <source>
        <dbReference type="Proteomes" id="UP000222542"/>
    </source>
</evidence>
<evidence type="ECO:0000256" key="3">
    <source>
        <dbReference type="SAM" id="MobiDB-lite"/>
    </source>
</evidence>
<evidence type="ECO:0000313" key="4">
    <source>
        <dbReference type="EMBL" id="PHT89172.1"/>
    </source>
</evidence>
<dbReference type="AlphaFoldDB" id="A0A2G3A4L3"/>
<dbReference type="Proteomes" id="UP000222542">
    <property type="component" value="Unassembled WGS sequence"/>
</dbReference>
<sequence length="289" mass="32789">MTENVPSDAQTDVPRRWHQSDDQCAASRSRWFTGIALKVGEKLSIDTMGDATRQDRVDPLFWSLKRASNEITYQDKATQTEIVEEDTLEKILNTLTTLSMKVDSMGNEIEKLKTNEDKLKSIATNQLTQQCAELCRSEDIKVPELEGDDGTLYKTHNAYQSTSTGAYSDGIKTYFDMINDFVLPDNYVMKIGLSLDRFVRLKILELYEKCGEFSDANKTFDEIPGRDVVASTVMISCYLDHGLVSKVMDEFRMVATKDNVCWTAMIDGLVRNGEMNFELELFREMQVGG</sequence>
<reference evidence="4 5" key="1">
    <citation type="journal article" date="2014" name="Nat. Genet.">
        <title>Genome sequence of the hot pepper provides insights into the evolution of pungency in Capsicum species.</title>
        <authorList>
            <person name="Kim S."/>
            <person name="Park M."/>
            <person name="Yeom S.I."/>
            <person name="Kim Y.M."/>
            <person name="Lee J.M."/>
            <person name="Lee H.A."/>
            <person name="Seo E."/>
            <person name="Choi J."/>
            <person name="Cheong K."/>
            <person name="Kim K.T."/>
            <person name="Jung K."/>
            <person name="Lee G.W."/>
            <person name="Oh S.K."/>
            <person name="Bae C."/>
            <person name="Kim S.B."/>
            <person name="Lee H.Y."/>
            <person name="Kim S.Y."/>
            <person name="Kim M.S."/>
            <person name="Kang B.C."/>
            <person name="Jo Y.D."/>
            <person name="Yang H.B."/>
            <person name="Jeong H.J."/>
            <person name="Kang W.H."/>
            <person name="Kwon J.K."/>
            <person name="Shin C."/>
            <person name="Lim J.Y."/>
            <person name="Park J.H."/>
            <person name="Huh J.H."/>
            <person name="Kim J.S."/>
            <person name="Kim B.D."/>
            <person name="Cohen O."/>
            <person name="Paran I."/>
            <person name="Suh M.C."/>
            <person name="Lee S.B."/>
            <person name="Kim Y.K."/>
            <person name="Shin Y."/>
            <person name="Noh S.J."/>
            <person name="Park J."/>
            <person name="Seo Y.S."/>
            <person name="Kwon S.Y."/>
            <person name="Kim H.A."/>
            <person name="Park J.M."/>
            <person name="Kim H.J."/>
            <person name="Choi S.B."/>
            <person name="Bosland P.W."/>
            <person name="Reeves G."/>
            <person name="Jo S.H."/>
            <person name="Lee B.W."/>
            <person name="Cho H.T."/>
            <person name="Choi H.S."/>
            <person name="Lee M.S."/>
            <person name="Yu Y."/>
            <person name="Do Choi Y."/>
            <person name="Park B.S."/>
            <person name="van Deynze A."/>
            <person name="Ashrafi H."/>
            <person name="Hill T."/>
            <person name="Kim W.T."/>
            <person name="Pai H.S."/>
            <person name="Ahn H.K."/>
            <person name="Yeam I."/>
            <person name="Giovannoni J.J."/>
            <person name="Rose J.K."/>
            <person name="Sorensen I."/>
            <person name="Lee S.J."/>
            <person name="Kim R.W."/>
            <person name="Choi I.Y."/>
            <person name="Choi B.S."/>
            <person name="Lim J.S."/>
            <person name="Lee Y.H."/>
            <person name="Choi D."/>
        </authorList>
    </citation>
    <scope>NUCLEOTIDE SEQUENCE [LARGE SCALE GENOMIC DNA]</scope>
    <source>
        <strain evidence="5">cv. CM334</strain>
    </source>
</reference>
<name>A0A2G3A4L3_CAPAN</name>
<keyword evidence="1" id="KW-0677">Repeat</keyword>
<dbReference type="InterPro" id="IPR011990">
    <property type="entry name" value="TPR-like_helical_dom_sf"/>
</dbReference>
<reference evidence="4 5" key="2">
    <citation type="journal article" date="2017" name="Genome Biol.">
        <title>New reference genome sequences of hot pepper reveal the massive evolution of plant disease-resistance genes by retroduplication.</title>
        <authorList>
            <person name="Kim S."/>
            <person name="Park J."/>
            <person name="Yeom S.I."/>
            <person name="Kim Y.M."/>
            <person name="Seo E."/>
            <person name="Kim K.T."/>
            <person name="Kim M.S."/>
            <person name="Lee J.M."/>
            <person name="Cheong K."/>
            <person name="Shin H.S."/>
            <person name="Kim S.B."/>
            <person name="Han K."/>
            <person name="Lee J."/>
            <person name="Park M."/>
            <person name="Lee H.A."/>
            <person name="Lee H.Y."/>
            <person name="Lee Y."/>
            <person name="Oh S."/>
            <person name="Lee J.H."/>
            <person name="Choi E."/>
            <person name="Choi E."/>
            <person name="Lee S.E."/>
            <person name="Jeon J."/>
            <person name="Kim H."/>
            <person name="Choi G."/>
            <person name="Song H."/>
            <person name="Lee J."/>
            <person name="Lee S.C."/>
            <person name="Kwon J.K."/>
            <person name="Lee H.Y."/>
            <person name="Koo N."/>
            <person name="Hong Y."/>
            <person name="Kim R.W."/>
            <person name="Kang W.H."/>
            <person name="Huh J.H."/>
            <person name="Kang B.C."/>
            <person name="Yang T.J."/>
            <person name="Lee Y.H."/>
            <person name="Bennetzen J.L."/>
            <person name="Choi D."/>
        </authorList>
    </citation>
    <scope>NUCLEOTIDE SEQUENCE [LARGE SCALE GENOMIC DNA]</scope>
    <source>
        <strain evidence="5">cv. CM334</strain>
    </source>
</reference>
<evidence type="ECO:0000256" key="1">
    <source>
        <dbReference type="ARBA" id="ARBA00022737"/>
    </source>
</evidence>
<accession>A0A2G3A4L3</accession>
<dbReference type="GO" id="GO:0003723">
    <property type="term" value="F:RNA binding"/>
    <property type="evidence" value="ECO:0007669"/>
    <property type="project" value="InterPro"/>
</dbReference>
<dbReference type="Gramene" id="PHT89172">
    <property type="protein sequence ID" value="PHT89172"/>
    <property type="gene ID" value="T459_04285"/>
</dbReference>
<dbReference type="NCBIfam" id="TIGR00756">
    <property type="entry name" value="PPR"/>
    <property type="match status" value="1"/>
</dbReference>
<protein>
    <recommendedName>
        <fullName evidence="6">Pentatricopeptide repeat-containing protein</fullName>
    </recommendedName>
</protein>
<proteinExistence type="predicted"/>
<dbReference type="PANTHER" id="PTHR47926">
    <property type="entry name" value="PENTATRICOPEPTIDE REPEAT-CONTAINING PROTEIN"/>
    <property type="match status" value="1"/>
</dbReference>
<dbReference type="PANTHER" id="PTHR47926:SF456">
    <property type="entry name" value="PENTATRICOPEPTIDE REPEAT-CONTAINING PROTEIN ELI1, CHLOROPLASTIC"/>
    <property type="match status" value="1"/>
</dbReference>
<evidence type="ECO:0000256" key="2">
    <source>
        <dbReference type="PROSITE-ProRule" id="PRU00708"/>
    </source>
</evidence>
<dbReference type="EMBL" id="AYRZ02000002">
    <property type="protein sequence ID" value="PHT89172.1"/>
    <property type="molecule type" value="Genomic_DNA"/>
</dbReference>
<dbReference type="InterPro" id="IPR046960">
    <property type="entry name" value="PPR_At4g14850-like_plant"/>
</dbReference>
<feature type="region of interest" description="Disordered" evidence="3">
    <location>
        <begin position="1"/>
        <end position="20"/>
    </location>
</feature>
<keyword evidence="5" id="KW-1185">Reference proteome</keyword>
<dbReference type="PROSITE" id="PS51375">
    <property type="entry name" value="PPR"/>
    <property type="match status" value="1"/>
</dbReference>
<dbReference type="InterPro" id="IPR002885">
    <property type="entry name" value="PPR_rpt"/>
</dbReference>
<comment type="caution">
    <text evidence="4">The sequence shown here is derived from an EMBL/GenBank/DDBJ whole genome shotgun (WGS) entry which is preliminary data.</text>
</comment>
<dbReference type="STRING" id="4072.A0A2G3A4L3"/>
<organism evidence="4 5">
    <name type="scientific">Capsicum annuum</name>
    <name type="common">Capsicum pepper</name>
    <dbReference type="NCBI Taxonomy" id="4072"/>
    <lineage>
        <taxon>Eukaryota</taxon>
        <taxon>Viridiplantae</taxon>
        <taxon>Streptophyta</taxon>
        <taxon>Embryophyta</taxon>
        <taxon>Tracheophyta</taxon>
        <taxon>Spermatophyta</taxon>
        <taxon>Magnoliopsida</taxon>
        <taxon>eudicotyledons</taxon>
        <taxon>Gunneridae</taxon>
        <taxon>Pentapetalae</taxon>
        <taxon>asterids</taxon>
        <taxon>lamiids</taxon>
        <taxon>Solanales</taxon>
        <taxon>Solanaceae</taxon>
        <taxon>Solanoideae</taxon>
        <taxon>Capsiceae</taxon>
        <taxon>Capsicum</taxon>
    </lineage>
</organism>
<gene>
    <name evidence="4" type="ORF">T459_04285</name>
</gene>
<feature type="compositionally biased region" description="Polar residues" evidence="3">
    <location>
        <begin position="1"/>
        <end position="10"/>
    </location>
</feature>
<dbReference type="Gene3D" id="1.25.40.10">
    <property type="entry name" value="Tetratricopeptide repeat domain"/>
    <property type="match status" value="1"/>
</dbReference>
<evidence type="ECO:0008006" key="6">
    <source>
        <dbReference type="Google" id="ProtNLM"/>
    </source>
</evidence>
<feature type="repeat" description="PPR" evidence="2">
    <location>
        <begin position="258"/>
        <end position="289"/>
    </location>
</feature>